<dbReference type="InterPro" id="IPR027417">
    <property type="entry name" value="P-loop_NTPase"/>
</dbReference>
<organism evidence="5 6">
    <name type="scientific">Polymorphospora rubra</name>
    <dbReference type="NCBI Taxonomy" id="338584"/>
    <lineage>
        <taxon>Bacteria</taxon>
        <taxon>Bacillati</taxon>
        <taxon>Actinomycetota</taxon>
        <taxon>Actinomycetes</taxon>
        <taxon>Micromonosporales</taxon>
        <taxon>Micromonosporaceae</taxon>
        <taxon>Polymorphospora</taxon>
    </lineage>
</organism>
<dbReference type="KEGG" id="pry:Prubr_45640"/>
<dbReference type="CDD" id="cd06170">
    <property type="entry name" value="LuxR_C_like"/>
    <property type="match status" value="1"/>
</dbReference>
<dbReference type="RefSeq" id="WP_212816862.1">
    <property type="nucleotide sequence ID" value="NZ_AP023359.1"/>
</dbReference>
<keyword evidence="2" id="KW-0067">ATP-binding</keyword>
<dbReference type="GO" id="GO:0006355">
    <property type="term" value="P:regulation of DNA-templated transcription"/>
    <property type="evidence" value="ECO:0007669"/>
    <property type="project" value="InterPro"/>
</dbReference>
<dbReference type="Gene3D" id="3.40.50.300">
    <property type="entry name" value="P-loop containing nucleotide triphosphate hydrolases"/>
    <property type="match status" value="1"/>
</dbReference>
<dbReference type="Pfam" id="PF00196">
    <property type="entry name" value="GerE"/>
    <property type="match status" value="1"/>
</dbReference>
<dbReference type="SMART" id="SM00382">
    <property type="entry name" value="AAA"/>
    <property type="match status" value="1"/>
</dbReference>
<feature type="compositionally biased region" description="Basic and acidic residues" evidence="3">
    <location>
        <begin position="80"/>
        <end position="96"/>
    </location>
</feature>
<dbReference type="InterPro" id="IPR041664">
    <property type="entry name" value="AAA_16"/>
</dbReference>
<dbReference type="GO" id="GO:0004016">
    <property type="term" value="F:adenylate cyclase activity"/>
    <property type="evidence" value="ECO:0007669"/>
    <property type="project" value="TreeGrafter"/>
</dbReference>
<dbReference type="InterPro" id="IPR011990">
    <property type="entry name" value="TPR-like_helical_dom_sf"/>
</dbReference>
<dbReference type="Gene3D" id="1.25.40.10">
    <property type="entry name" value="Tetratricopeptide repeat domain"/>
    <property type="match status" value="1"/>
</dbReference>
<dbReference type="EMBL" id="AP023359">
    <property type="protein sequence ID" value="BCJ67543.1"/>
    <property type="molecule type" value="Genomic_DNA"/>
</dbReference>
<dbReference type="PRINTS" id="PR00038">
    <property type="entry name" value="HTHLUXR"/>
</dbReference>
<evidence type="ECO:0000256" key="2">
    <source>
        <dbReference type="ARBA" id="ARBA00022840"/>
    </source>
</evidence>
<keyword evidence="1" id="KW-0547">Nucleotide-binding</keyword>
<dbReference type="InterPro" id="IPR003593">
    <property type="entry name" value="AAA+_ATPase"/>
</dbReference>
<protein>
    <submittedName>
        <fullName evidence="5">LuxR family transcriptional regulator</fullName>
    </submittedName>
</protein>
<dbReference type="SUPFAM" id="SSF52540">
    <property type="entry name" value="P-loop containing nucleoside triphosphate hydrolases"/>
    <property type="match status" value="1"/>
</dbReference>
<keyword evidence="6" id="KW-1185">Reference proteome</keyword>
<dbReference type="PANTHER" id="PTHR16305:SF28">
    <property type="entry name" value="GUANYLATE CYCLASE DOMAIN-CONTAINING PROTEIN"/>
    <property type="match status" value="1"/>
</dbReference>
<dbReference type="GO" id="GO:0003677">
    <property type="term" value="F:DNA binding"/>
    <property type="evidence" value="ECO:0007669"/>
    <property type="project" value="InterPro"/>
</dbReference>
<sequence length="890" mass="93004">MEKQWKIRSGWPFVARAAEVGTAVTRLGRAGEPGVLLTGAAGIGKSRLLAEIVEACRTAGAYVLVAGAAGGLPFPATREPATREPATREPATREPATEQPVTGERPGRAGTGVADVFATATRQLRAAAAGRACVLAVDDVHLLDDASVALVQHLAATAGVRILAATRTGHLATGPVRALLRRPFVRAMTVGALPRDAVAGCVEAALDGPVDGLTMHRLWRATRGNPLFLRHLLDAGLAGGALRRTDGMWRWTGAMRPGRELRDLVTGLLAATTTTAEAAALAYVAHAEPVALEVLEALVDTAVLEELELRALIAVERHAERLVVRVGHPLYGAVLRAATGAEARPRIHRELARAARDGAAGPRTVAWRLASGERIADAEVLAAAEQALTDRDATLAGELARHVPGPAGVWLLGRAFVAQDRSVEAEELLGRHPDRPGPVVVRALNLLWNRRRPADAAQVVRGCAREGAPAPELRVARLAMAAFGGGPVPGPADLADVAVDDPVVASVVDPLRALLLIHSGRPAYVADTFPAARMGAPRPWSSIRGTAVACRVRALQLTGRLDEASAAAEAGYRVAVTGPAAAEVALLASELGTCEMWAGRPARALPHFREARALLDEDSPVPLQILVLAGYATCLAATGHPDRAGTVLAEIGRRVPASSGPHDELRLAALQVEAWSGRPAAAAEDAARLGAAYRSAGRSTNAVQAFYLSARLRPTPAVAAALAEAAGDCDSDLFRTFARHAGAAADADLDGLRSVVADLDRCGYRGLALEAASTAAGLAAAGGHDRIAAQLRVDVGRLHRWCDGYRPPWTVTAGPSAALTSRERQTCELAATGLPDDTIAERLGLSRRTVANHLHRAYAKLGVRGRRDLPAALGLPDPGLRVDPLWETAG</sequence>
<accession>A0A810N7C4</accession>
<dbReference type="Gene3D" id="1.10.10.10">
    <property type="entry name" value="Winged helix-like DNA-binding domain superfamily/Winged helix DNA-binding domain"/>
    <property type="match status" value="1"/>
</dbReference>
<dbReference type="SMART" id="SM00421">
    <property type="entry name" value="HTH_LUXR"/>
    <property type="match status" value="1"/>
</dbReference>
<dbReference type="AlphaFoldDB" id="A0A810N7C4"/>
<evidence type="ECO:0000256" key="3">
    <source>
        <dbReference type="SAM" id="MobiDB-lite"/>
    </source>
</evidence>
<dbReference type="InterPro" id="IPR036388">
    <property type="entry name" value="WH-like_DNA-bd_sf"/>
</dbReference>
<evidence type="ECO:0000313" key="5">
    <source>
        <dbReference type="EMBL" id="BCJ67543.1"/>
    </source>
</evidence>
<reference evidence="5" key="1">
    <citation type="submission" date="2020-08" db="EMBL/GenBank/DDBJ databases">
        <title>Whole genome shotgun sequence of Polymorphospora rubra NBRC 101157.</title>
        <authorList>
            <person name="Komaki H."/>
            <person name="Tamura T."/>
        </authorList>
    </citation>
    <scope>NUCLEOTIDE SEQUENCE</scope>
    <source>
        <strain evidence="5">NBRC 101157</strain>
    </source>
</reference>
<dbReference type="InterPro" id="IPR016032">
    <property type="entry name" value="Sig_transdc_resp-reg_C-effctor"/>
</dbReference>
<dbReference type="GO" id="GO:0005524">
    <property type="term" value="F:ATP binding"/>
    <property type="evidence" value="ECO:0007669"/>
    <property type="project" value="UniProtKB-KW"/>
</dbReference>
<dbReference type="Proteomes" id="UP000680866">
    <property type="component" value="Chromosome"/>
</dbReference>
<dbReference type="InterPro" id="IPR000792">
    <property type="entry name" value="Tscrpt_reg_LuxR_C"/>
</dbReference>
<feature type="domain" description="HTH luxR-type" evidence="4">
    <location>
        <begin position="812"/>
        <end position="877"/>
    </location>
</feature>
<dbReference type="Pfam" id="PF13191">
    <property type="entry name" value="AAA_16"/>
    <property type="match status" value="1"/>
</dbReference>
<name>A0A810N7C4_9ACTN</name>
<dbReference type="GO" id="GO:0005737">
    <property type="term" value="C:cytoplasm"/>
    <property type="evidence" value="ECO:0007669"/>
    <property type="project" value="TreeGrafter"/>
</dbReference>
<dbReference type="PROSITE" id="PS50043">
    <property type="entry name" value="HTH_LUXR_2"/>
    <property type="match status" value="1"/>
</dbReference>
<proteinExistence type="predicted"/>
<dbReference type="SUPFAM" id="SSF48452">
    <property type="entry name" value="TPR-like"/>
    <property type="match status" value="1"/>
</dbReference>
<evidence type="ECO:0000313" key="6">
    <source>
        <dbReference type="Proteomes" id="UP000680866"/>
    </source>
</evidence>
<feature type="region of interest" description="Disordered" evidence="3">
    <location>
        <begin position="75"/>
        <end position="110"/>
    </location>
</feature>
<dbReference type="SUPFAM" id="SSF46894">
    <property type="entry name" value="C-terminal effector domain of the bipartite response regulators"/>
    <property type="match status" value="1"/>
</dbReference>
<evidence type="ECO:0000259" key="4">
    <source>
        <dbReference type="PROSITE" id="PS50043"/>
    </source>
</evidence>
<gene>
    <name evidence="5" type="ORF">Prubr_45640</name>
</gene>
<dbReference type="PANTHER" id="PTHR16305">
    <property type="entry name" value="TESTICULAR SOLUBLE ADENYLYL CYCLASE"/>
    <property type="match status" value="1"/>
</dbReference>
<evidence type="ECO:0000256" key="1">
    <source>
        <dbReference type="ARBA" id="ARBA00022741"/>
    </source>
</evidence>